<accession>A0A4R2KRJ9</accession>
<feature type="region of interest" description="Disordered" evidence="1">
    <location>
        <begin position="1"/>
        <end position="36"/>
    </location>
</feature>
<organism evidence="2 3">
    <name type="scientific">Chromatocurvus halotolerans</name>
    <dbReference type="NCBI Taxonomy" id="1132028"/>
    <lineage>
        <taxon>Bacteria</taxon>
        <taxon>Pseudomonadati</taxon>
        <taxon>Pseudomonadota</taxon>
        <taxon>Gammaproteobacteria</taxon>
        <taxon>Cellvibrionales</taxon>
        <taxon>Halieaceae</taxon>
        <taxon>Chromatocurvus</taxon>
    </lineage>
</organism>
<keyword evidence="3" id="KW-1185">Reference proteome</keyword>
<sequence>MSESEEDTTTQSTANQSVSGQEASDDVSADSSHSRRRFTRQALVGSAVVFSLANRSAWSQSGGGDNCISKAFFDSFTDPDYVASIHPGKQDERLLMEDKANDIQDLIATDGYELVDTGEGESCVVETDGTSTT</sequence>
<evidence type="ECO:0000313" key="2">
    <source>
        <dbReference type="EMBL" id="TCO76314.1"/>
    </source>
</evidence>
<comment type="caution">
    <text evidence="2">The sequence shown here is derived from an EMBL/GenBank/DDBJ whole genome shotgun (WGS) entry which is preliminary data.</text>
</comment>
<dbReference type="Proteomes" id="UP000294980">
    <property type="component" value="Unassembled WGS sequence"/>
</dbReference>
<gene>
    <name evidence="2" type="ORF">EV688_105277</name>
</gene>
<dbReference type="RefSeq" id="WP_117315278.1">
    <property type="nucleotide sequence ID" value="NZ_QQSW01000003.1"/>
</dbReference>
<evidence type="ECO:0000256" key="1">
    <source>
        <dbReference type="SAM" id="MobiDB-lite"/>
    </source>
</evidence>
<evidence type="ECO:0000313" key="3">
    <source>
        <dbReference type="Proteomes" id="UP000294980"/>
    </source>
</evidence>
<reference evidence="2 3" key="1">
    <citation type="submission" date="2019-03" db="EMBL/GenBank/DDBJ databases">
        <title>Genomic Encyclopedia of Type Strains, Phase IV (KMG-IV): sequencing the most valuable type-strain genomes for metagenomic binning, comparative biology and taxonomic classification.</title>
        <authorList>
            <person name="Goeker M."/>
        </authorList>
    </citation>
    <scope>NUCLEOTIDE SEQUENCE [LARGE SCALE GENOMIC DNA]</scope>
    <source>
        <strain evidence="2 3">DSM 23344</strain>
    </source>
</reference>
<protein>
    <submittedName>
        <fullName evidence="2">Uncharacterized protein</fullName>
    </submittedName>
</protein>
<proteinExistence type="predicted"/>
<name>A0A4R2KRJ9_9GAMM</name>
<dbReference type="EMBL" id="SLWX01000005">
    <property type="protein sequence ID" value="TCO76314.1"/>
    <property type="molecule type" value="Genomic_DNA"/>
</dbReference>
<dbReference type="AlphaFoldDB" id="A0A4R2KRJ9"/>